<dbReference type="Proteomes" id="UP001159405">
    <property type="component" value="Unassembled WGS sequence"/>
</dbReference>
<evidence type="ECO:0000259" key="3">
    <source>
        <dbReference type="PROSITE" id="PS50010"/>
    </source>
</evidence>
<comment type="caution">
    <text evidence="4">The sequence shown here is derived from an EMBL/GenBank/DDBJ whole genome shotgun (WGS) entry which is preliminary data.</text>
</comment>
<gene>
    <name evidence="4" type="ORF">PLOB_00041462</name>
</gene>
<feature type="compositionally biased region" description="Basic residues" evidence="2">
    <location>
        <begin position="816"/>
        <end position="827"/>
    </location>
</feature>
<reference evidence="4 5" key="1">
    <citation type="submission" date="2022-05" db="EMBL/GenBank/DDBJ databases">
        <authorList>
            <consortium name="Genoscope - CEA"/>
            <person name="William W."/>
        </authorList>
    </citation>
    <scope>NUCLEOTIDE SEQUENCE [LARGE SCALE GENOMIC DNA]</scope>
</reference>
<dbReference type="CDD" id="cd00160">
    <property type="entry name" value="RhoGEF"/>
    <property type="match status" value="1"/>
</dbReference>
<dbReference type="EMBL" id="CALNXK010000065">
    <property type="protein sequence ID" value="CAH3140958.1"/>
    <property type="molecule type" value="Genomic_DNA"/>
</dbReference>
<feature type="region of interest" description="Disordered" evidence="2">
    <location>
        <begin position="352"/>
        <end position="377"/>
    </location>
</feature>
<dbReference type="SUPFAM" id="SSF48065">
    <property type="entry name" value="DBL homology domain (DH-domain)"/>
    <property type="match status" value="1"/>
</dbReference>
<dbReference type="Pfam" id="PF00621">
    <property type="entry name" value="RhoGEF"/>
    <property type="match status" value="1"/>
</dbReference>
<feature type="region of interest" description="Disordered" evidence="2">
    <location>
        <begin position="1238"/>
        <end position="1277"/>
    </location>
</feature>
<dbReference type="Gene3D" id="1.20.900.10">
    <property type="entry name" value="Dbl homology (DH) domain"/>
    <property type="match status" value="1"/>
</dbReference>
<dbReference type="PANTHER" id="PTHR12673:SF159">
    <property type="entry name" value="LD03170P"/>
    <property type="match status" value="1"/>
</dbReference>
<proteinExistence type="predicted"/>
<name>A0ABN8PD69_9CNID</name>
<evidence type="ECO:0000256" key="2">
    <source>
        <dbReference type="SAM" id="MobiDB-lite"/>
    </source>
</evidence>
<protein>
    <recommendedName>
        <fullName evidence="3">DH domain-containing protein</fullName>
    </recommendedName>
</protein>
<feature type="domain" description="DH" evidence="3">
    <location>
        <begin position="611"/>
        <end position="800"/>
    </location>
</feature>
<feature type="coiled-coil region" evidence="1">
    <location>
        <begin position="95"/>
        <end position="122"/>
    </location>
</feature>
<evidence type="ECO:0000313" key="4">
    <source>
        <dbReference type="EMBL" id="CAH3140958.1"/>
    </source>
</evidence>
<dbReference type="InterPro" id="IPR051092">
    <property type="entry name" value="FYVE_RhoGEF_PH"/>
</dbReference>
<dbReference type="InterPro" id="IPR001331">
    <property type="entry name" value="GDS_CDC24_CS"/>
</dbReference>
<feature type="compositionally biased region" description="Acidic residues" evidence="2">
    <location>
        <begin position="916"/>
        <end position="928"/>
    </location>
</feature>
<feature type="region of interest" description="Disordered" evidence="2">
    <location>
        <begin position="816"/>
        <end position="990"/>
    </location>
</feature>
<feature type="compositionally biased region" description="Basic and acidic residues" evidence="2">
    <location>
        <begin position="1266"/>
        <end position="1277"/>
    </location>
</feature>
<feature type="compositionally biased region" description="Basic and acidic residues" evidence="2">
    <location>
        <begin position="355"/>
        <end position="364"/>
    </location>
</feature>
<organism evidence="4 5">
    <name type="scientific">Porites lobata</name>
    <dbReference type="NCBI Taxonomy" id="104759"/>
    <lineage>
        <taxon>Eukaryota</taxon>
        <taxon>Metazoa</taxon>
        <taxon>Cnidaria</taxon>
        <taxon>Anthozoa</taxon>
        <taxon>Hexacorallia</taxon>
        <taxon>Scleractinia</taxon>
        <taxon>Fungiina</taxon>
        <taxon>Poritidae</taxon>
        <taxon>Porites</taxon>
    </lineage>
</organism>
<keyword evidence="5" id="KW-1185">Reference proteome</keyword>
<feature type="compositionally biased region" description="Polar residues" evidence="2">
    <location>
        <begin position="877"/>
        <end position="886"/>
    </location>
</feature>
<feature type="region of interest" description="Disordered" evidence="2">
    <location>
        <begin position="447"/>
        <end position="470"/>
    </location>
</feature>
<dbReference type="PROSITE" id="PS00741">
    <property type="entry name" value="DH_1"/>
    <property type="match status" value="1"/>
</dbReference>
<dbReference type="InterPro" id="IPR000219">
    <property type="entry name" value="DH_dom"/>
</dbReference>
<feature type="compositionally biased region" description="Polar residues" evidence="2">
    <location>
        <begin position="978"/>
        <end position="987"/>
    </location>
</feature>
<feature type="compositionally biased region" description="Polar residues" evidence="2">
    <location>
        <begin position="935"/>
        <end position="950"/>
    </location>
</feature>
<feature type="compositionally biased region" description="Polar residues" evidence="2">
    <location>
        <begin position="1243"/>
        <end position="1260"/>
    </location>
</feature>
<dbReference type="PROSITE" id="PS50010">
    <property type="entry name" value="DH_2"/>
    <property type="match status" value="1"/>
</dbReference>
<feature type="region of interest" description="Disordered" evidence="2">
    <location>
        <begin position="1105"/>
        <end position="1127"/>
    </location>
</feature>
<dbReference type="PANTHER" id="PTHR12673">
    <property type="entry name" value="FACIOGENITAL DYSPLASIA PROTEIN"/>
    <property type="match status" value="1"/>
</dbReference>
<keyword evidence="1" id="KW-0175">Coiled coil</keyword>
<dbReference type="InterPro" id="IPR035899">
    <property type="entry name" value="DBL_dom_sf"/>
</dbReference>
<accession>A0ABN8PD69</accession>
<dbReference type="SMART" id="SM00325">
    <property type="entry name" value="RhoGEF"/>
    <property type="match status" value="1"/>
</dbReference>
<feature type="compositionally biased region" description="Basic and acidic residues" evidence="2">
    <location>
        <begin position="961"/>
        <end position="972"/>
    </location>
</feature>
<evidence type="ECO:0000313" key="5">
    <source>
        <dbReference type="Proteomes" id="UP001159405"/>
    </source>
</evidence>
<evidence type="ECO:0000256" key="1">
    <source>
        <dbReference type="SAM" id="Coils"/>
    </source>
</evidence>
<sequence>MEQNFGRDELIIVSSWRGLKEENSLEKVTENIGNRRHRGIALPFLKPKSLIMAVSGTLLGVLVFSVVNLACICGLPLDRVRSKRELSDNDIIRGLRMYESQMSRMKRKIAQQQAIMTKQKKQMDNIKFYLKEKGDDYERDDLQAEIVFQTDKIKRKLQLASLENLIRETTHHEKGQKSLKRAIEREKEVIGEVVRRVLDNRLVCRDTETDWGAKANEMIKGLTTHYVHCGPNELLQKFFLKRKSGSNKSQTRYKYRCCRLNMKDKWQRPSDIWNTENCRRVTEILEKAQEAKPEKRSILHKNIASLRKEKDNWKNFMELDERNKETVLEVEAAWRKRSQADQPTIVPNLESLTEMPKEPVEKPPPKTGRLKRSHTDPTDLLEVFRRRANLVAQQNDKKRVLPRRKNGCVEPYRPENGGCRCFDERSESNEGLISPPCSHCDSHSLNENRKESAGMEEGARESSTDSEIKDDTSCHLTAITVKRDEPRRKISCPAYRHGRRESVVGVQVNQRRASVAAPRRISRRGSEAPALTVIARRRTSQSMAYPVGIRRKNSRPSGTDHHLSIQAKAKHEMLANLVLPAFVEELPRTRLERRNTFTFQAPIMRTKKDEKRYQVAKEILDTEKKYLTCLRTLKEVFEKPMRETNLIPAKDIDVLFPGELVQILNSHTHFMKDLEDRLQNWKLQGIVGDIFTKLSGSYHIDVLRIYSNYVNNFPKAIGVINKCSRGSQKFRKFLQTCSSNSECEGLDLASFLLTPIQRLPRYVLLLRQLSKYTDAGHPDSFHIENALETMKQMINILNDSIQSSCKLAHNTQTRRSFKKRGSLRRKSLREPLRNKLNPVENERTSLEASSISIESGGQGINSAQETSPERHEIVLENSGSPTLSRVSETEEIPAESQTRPVSTGDVETVCERDNQEEFATIDEEDAEDVKEAKSSGHQSVFRTVSGNLIRNLQRRSKKWRRSTEEKSKRESTGEAESALTSKENNSIPDCLEDNKTVLCQRKLEDENANVNVISTDLKTGETPPCSPTTKSVRKNAVVFHSRPRPVSLGVPPNFKLVEPEIKLRDKVLSDPSMTKETSLNSSDVWIPRPNLSTARRRTSRLSVCSRNSSVFSGDTSPLSGSKKSLSHISQDSLADSGVAETPGSSPCNTLAIRTRKLSTPERGEKLSRSLSNVCGSSETKRKLSHLDRRSWGDWISAEMENADNEAAIEKDDHVDDGVGVKNKRKFKDVVKQLFFSKKKPAPSDSSTLTGTVTHAQSSSKRTSKNARSEIGEKISTV</sequence>